<evidence type="ECO:0000256" key="2">
    <source>
        <dbReference type="SAM" id="MobiDB-lite"/>
    </source>
</evidence>
<dbReference type="RefSeq" id="XP_001705927.1">
    <property type="nucleotide sequence ID" value="XM_001705875.1"/>
</dbReference>
<dbReference type="AlphaFoldDB" id="A8BNJ5"/>
<dbReference type="EMBL" id="AACB03000004">
    <property type="protein sequence ID" value="KAE8302513.1"/>
    <property type="molecule type" value="Genomic_DNA"/>
</dbReference>
<feature type="region of interest" description="Disordered" evidence="2">
    <location>
        <begin position="265"/>
        <end position="313"/>
    </location>
</feature>
<evidence type="ECO:0000256" key="1">
    <source>
        <dbReference type="ARBA" id="ARBA00023117"/>
    </source>
</evidence>
<accession>A8BNJ5</accession>
<organism evidence="3 4">
    <name type="scientific">Giardia intestinalis (strain ATCC 50803 / WB clone C6)</name>
    <name type="common">Giardia lamblia</name>
    <dbReference type="NCBI Taxonomy" id="184922"/>
    <lineage>
        <taxon>Eukaryota</taxon>
        <taxon>Metamonada</taxon>
        <taxon>Diplomonadida</taxon>
        <taxon>Hexamitidae</taxon>
        <taxon>Giardiinae</taxon>
        <taxon>Giardia</taxon>
    </lineage>
</organism>
<comment type="caution">
    <text evidence="3">The sequence shown here is derived from an EMBL/GenBank/DDBJ whole genome shotgun (WGS) entry which is preliminary data.</text>
</comment>
<feature type="compositionally biased region" description="Polar residues" evidence="2">
    <location>
        <begin position="192"/>
        <end position="201"/>
    </location>
</feature>
<gene>
    <name evidence="3" type="ORF">GL50803_0013636</name>
</gene>
<keyword evidence="1" id="KW-0103">Bromodomain</keyword>
<feature type="region of interest" description="Disordered" evidence="2">
    <location>
        <begin position="186"/>
        <end position="237"/>
    </location>
</feature>
<dbReference type="OMA" id="IGQISYH"/>
<keyword evidence="4" id="KW-1185">Reference proteome</keyword>
<feature type="compositionally biased region" description="Polar residues" evidence="2">
    <location>
        <begin position="211"/>
        <end position="226"/>
    </location>
</feature>
<proteinExistence type="predicted"/>
<feature type="compositionally biased region" description="Polar residues" evidence="2">
    <location>
        <begin position="272"/>
        <end position="313"/>
    </location>
</feature>
<name>A8BNJ5_GIAIC</name>
<dbReference type="Proteomes" id="UP000001548">
    <property type="component" value="Unassembled WGS sequence"/>
</dbReference>
<evidence type="ECO:0000313" key="4">
    <source>
        <dbReference type="Proteomes" id="UP000001548"/>
    </source>
</evidence>
<protein>
    <submittedName>
        <fullName evidence="3">Bromodomain-containing protein</fullName>
    </submittedName>
</protein>
<dbReference type="SUPFAM" id="SSF47370">
    <property type="entry name" value="Bromodomain"/>
    <property type="match status" value="1"/>
</dbReference>
<dbReference type="Gene3D" id="1.20.920.10">
    <property type="entry name" value="Bromodomain-like"/>
    <property type="match status" value="1"/>
</dbReference>
<dbReference type="Pfam" id="PF00439">
    <property type="entry name" value="Bromodomain"/>
    <property type="match status" value="1"/>
</dbReference>
<reference evidence="3 4" key="1">
    <citation type="journal article" date="2007" name="Science">
        <title>Genomic minimalism in the early diverging intestinal parasite Giardia lamblia.</title>
        <authorList>
            <person name="Morrison H.G."/>
            <person name="McArthur A.G."/>
            <person name="Gillin F.D."/>
            <person name="Aley S.B."/>
            <person name="Adam R.D."/>
            <person name="Olsen G.J."/>
            <person name="Best A.A."/>
            <person name="Cande W.Z."/>
            <person name="Chen F."/>
            <person name="Cipriano M.J."/>
            <person name="Davids B.J."/>
            <person name="Dawson S.C."/>
            <person name="Elmendorf H.G."/>
            <person name="Hehl A.B."/>
            <person name="Holder M.E."/>
            <person name="Huse S.M."/>
            <person name="Kim U.U."/>
            <person name="Lasek-Nesselquist E."/>
            <person name="Manning G."/>
            <person name="Nigam A."/>
            <person name="Nixon J.E."/>
            <person name="Palm D."/>
            <person name="Passamaneck N.E."/>
            <person name="Prabhu A."/>
            <person name="Reich C.I."/>
            <person name="Reiner D.S."/>
            <person name="Samuelson J."/>
            <person name="Svard S.G."/>
            <person name="Sogin M.L."/>
        </authorList>
    </citation>
    <scope>NUCLEOTIDE SEQUENCE [LARGE SCALE GENOMIC DNA]</scope>
    <source>
        <strain evidence="3 4">WB C6</strain>
    </source>
</reference>
<evidence type="ECO:0000313" key="3">
    <source>
        <dbReference type="EMBL" id="KAE8302513.1"/>
    </source>
</evidence>
<sequence length="403" mass="44511">MSLAPLIAWMKGPLTKTVEGAFLNIIENEVLSSIFKTPVLETYAHDAGFCQTYRTNIKDPCAFKNILANLKGGHYSEIGQISYHFLLITYNSIRFNIKPGYTLEQALRPKNCTPIIEATGRLYNEIIRVFQANVFEGRIVSAKAKHFNDIFLEVERYFACPVNMKQHVARKPVPKSDSDALDLLFAPHPSGSLDTQPNNKSKTPRPLRSGSRLSTSACPNSTSSFNKEADPASFPLNAVDDPGSGCSASKKVTFDLPSTLNEFRPASGALTPMNSSTLTTSALKETQPVQKRARSASSQQKGNTITAAPSISQAQHSLSDAGLSSTFRSKVYDTSKDPVRERNMRLFNCAAYLMSYSNERRAKVFAQIRSVLNIDETVRDIDLNVLCRTESQLREVLGIIEQG</sequence>
<dbReference type="VEuPathDB" id="GiardiaDB:GL50803_13636"/>
<dbReference type="GeneID" id="5698812"/>
<dbReference type="KEGG" id="gla:GL50803_0013636"/>
<dbReference type="CDD" id="cd04369">
    <property type="entry name" value="Bromodomain"/>
    <property type="match status" value="1"/>
</dbReference>
<dbReference type="InterPro" id="IPR001487">
    <property type="entry name" value="Bromodomain"/>
</dbReference>
<dbReference type="InterPro" id="IPR036427">
    <property type="entry name" value="Bromodomain-like_sf"/>
</dbReference>
<dbReference type="HOGENOM" id="CLU_684148_0_0_1"/>